<dbReference type="PROSITE" id="PS51355">
    <property type="entry name" value="GLUTATHIONE_PEROXID_3"/>
    <property type="match status" value="1"/>
</dbReference>
<dbReference type="Gene3D" id="3.40.30.10">
    <property type="entry name" value="Glutaredoxin"/>
    <property type="match status" value="1"/>
</dbReference>
<evidence type="ECO:0000256" key="3">
    <source>
        <dbReference type="ARBA" id="ARBA00023002"/>
    </source>
</evidence>
<dbReference type="RefSeq" id="WP_018748750.1">
    <property type="nucleotide sequence ID" value="NZ_BAABUF010000004.1"/>
</dbReference>
<dbReference type="InterPro" id="IPR029759">
    <property type="entry name" value="GPX_AS"/>
</dbReference>
<reference evidence="7" key="1">
    <citation type="journal article" date="2019" name="Int. J. Syst. Evol. Microbiol.">
        <title>The Global Catalogue of Microorganisms (GCM) 10K type strain sequencing project: providing services to taxonomists for standard genome sequencing and annotation.</title>
        <authorList>
            <consortium name="The Broad Institute Genomics Platform"/>
            <consortium name="The Broad Institute Genome Sequencing Center for Infectious Disease"/>
            <person name="Wu L."/>
            <person name="Ma J."/>
        </authorList>
    </citation>
    <scope>NUCLEOTIDE SEQUENCE [LARGE SCALE GENOMIC DNA]</scope>
    <source>
        <strain evidence="7">NBRC 104970</strain>
    </source>
</reference>
<evidence type="ECO:0000256" key="1">
    <source>
        <dbReference type="ARBA" id="ARBA00006926"/>
    </source>
</evidence>
<dbReference type="InterPro" id="IPR029760">
    <property type="entry name" value="GPX_CS"/>
</dbReference>
<comment type="similarity">
    <text evidence="1 4">Belongs to the glutathione peroxidase family.</text>
</comment>
<organism evidence="6 7">
    <name type="scientific">Chitiniphilus shinanonensis</name>
    <dbReference type="NCBI Taxonomy" id="553088"/>
    <lineage>
        <taxon>Bacteria</taxon>
        <taxon>Pseudomonadati</taxon>
        <taxon>Pseudomonadota</taxon>
        <taxon>Betaproteobacteria</taxon>
        <taxon>Neisseriales</taxon>
        <taxon>Chitinibacteraceae</taxon>
        <taxon>Chitiniphilus</taxon>
    </lineage>
</organism>
<keyword evidence="7" id="KW-1185">Reference proteome</keyword>
<keyword evidence="2 4" id="KW-0575">Peroxidase</keyword>
<evidence type="ECO:0000313" key="6">
    <source>
        <dbReference type="EMBL" id="GLS03431.1"/>
    </source>
</evidence>
<dbReference type="InterPro" id="IPR000889">
    <property type="entry name" value="Glutathione_peroxidase"/>
</dbReference>
<dbReference type="PIRSF" id="PIRSF000303">
    <property type="entry name" value="Glutathion_perox"/>
    <property type="match status" value="1"/>
</dbReference>
<dbReference type="InterPro" id="IPR036249">
    <property type="entry name" value="Thioredoxin-like_sf"/>
</dbReference>
<proteinExistence type="inferred from homology"/>
<evidence type="ECO:0000313" key="7">
    <source>
        <dbReference type="Proteomes" id="UP001156836"/>
    </source>
</evidence>
<evidence type="ECO:0000256" key="4">
    <source>
        <dbReference type="RuleBase" id="RU000499"/>
    </source>
</evidence>
<dbReference type="PROSITE" id="PS00460">
    <property type="entry name" value="GLUTATHIONE_PEROXID_1"/>
    <property type="match status" value="1"/>
</dbReference>
<comment type="caution">
    <text evidence="6">The sequence shown here is derived from an EMBL/GenBank/DDBJ whole genome shotgun (WGS) entry which is preliminary data.</text>
</comment>
<dbReference type="EMBL" id="BSOZ01000005">
    <property type="protein sequence ID" value="GLS03431.1"/>
    <property type="molecule type" value="Genomic_DNA"/>
</dbReference>
<evidence type="ECO:0000259" key="5">
    <source>
        <dbReference type="PROSITE" id="PS51352"/>
    </source>
</evidence>
<dbReference type="PRINTS" id="PR01011">
    <property type="entry name" value="GLUTPROXDASE"/>
</dbReference>
<keyword evidence="3 4" id="KW-0560">Oxidoreductase</keyword>
<dbReference type="InterPro" id="IPR013766">
    <property type="entry name" value="Thioredoxin_domain"/>
</dbReference>
<sequence length="160" mass="17863">MTTVYDFQARDIDGNEVALSSYRGQVLLIVNVASQCGFTPQYEGLETLYRSYAARGLKVLAFPCNQFGGQEPGSAEEIKSFCATHYEVTFPVFAKIDVNGDDAHPLYQFLKKSEPGVLGTEGIKWNFTKFLVDREGHVVERYAPTTKPEELRGDIEKLLG</sequence>
<dbReference type="SUPFAM" id="SSF52833">
    <property type="entry name" value="Thioredoxin-like"/>
    <property type="match status" value="1"/>
</dbReference>
<dbReference type="PANTHER" id="PTHR11592">
    <property type="entry name" value="GLUTATHIONE PEROXIDASE"/>
    <property type="match status" value="1"/>
</dbReference>
<accession>A0ABQ6BSC3</accession>
<dbReference type="Pfam" id="PF00255">
    <property type="entry name" value="GSHPx"/>
    <property type="match status" value="1"/>
</dbReference>
<dbReference type="CDD" id="cd00340">
    <property type="entry name" value="GSH_Peroxidase"/>
    <property type="match status" value="1"/>
</dbReference>
<dbReference type="PROSITE" id="PS51352">
    <property type="entry name" value="THIOREDOXIN_2"/>
    <property type="match status" value="1"/>
</dbReference>
<dbReference type="GO" id="GO:0004601">
    <property type="term" value="F:peroxidase activity"/>
    <property type="evidence" value="ECO:0007669"/>
    <property type="project" value="UniProtKB-KW"/>
</dbReference>
<dbReference type="PANTHER" id="PTHR11592:SF78">
    <property type="entry name" value="GLUTATHIONE PEROXIDASE"/>
    <property type="match status" value="1"/>
</dbReference>
<gene>
    <name evidence="6" type="ORF">GCM10007860_05750</name>
</gene>
<dbReference type="Proteomes" id="UP001156836">
    <property type="component" value="Unassembled WGS sequence"/>
</dbReference>
<name>A0ABQ6BSC3_9NEIS</name>
<protein>
    <recommendedName>
        <fullName evidence="4">Glutathione peroxidase</fullName>
    </recommendedName>
</protein>
<evidence type="ECO:0000256" key="2">
    <source>
        <dbReference type="ARBA" id="ARBA00022559"/>
    </source>
</evidence>
<dbReference type="PROSITE" id="PS00763">
    <property type="entry name" value="GLUTATHIONE_PEROXID_2"/>
    <property type="match status" value="1"/>
</dbReference>
<feature type="domain" description="Thioredoxin" evidence="5">
    <location>
        <begin position="1"/>
        <end position="160"/>
    </location>
</feature>